<accession>A0A0V8ISZ3</accession>
<evidence type="ECO:0000313" key="1">
    <source>
        <dbReference type="EMBL" id="KSU77895.1"/>
    </source>
</evidence>
<dbReference type="Pfam" id="PF12900">
    <property type="entry name" value="Pyridox_ox_2"/>
    <property type="match status" value="1"/>
</dbReference>
<protein>
    <submittedName>
        <fullName evidence="1">Flavin-nucleotide-binding protein</fullName>
    </submittedName>
</protein>
<gene>
    <name evidence="1" type="ORF">AS031_07475</name>
</gene>
<dbReference type="Proteomes" id="UP000053199">
    <property type="component" value="Unassembled WGS sequence"/>
</dbReference>
<sequence>MTNKNMVPEAEVLDTDECWQLLGNTSVGRLAVVVDGVPDVFPVSFAPDGGGLLFRTASGTKLQAIEANPRVALEADSVSAEFGLAWSVVVKGKAVLENGEGQALNQTRRGLFPWQGVGQDHLVRIVPDTVTGRKFTVTASGTWRTPLDEATRAGFE</sequence>
<dbReference type="InterPro" id="IPR024747">
    <property type="entry name" value="Pyridox_Oxase-rel"/>
</dbReference>
<dbReference type="Gene3D" id="2.30.110.10">
    <property type="entry name" value="Electron Transport, Fmn-binding Protein, Chain A"/>
    <property type="match status" value="1"/>
</dbReference>
<name>A0A0V8ISZ3_9MICC</name>
<dbReference type="AlphaFoldDB" id="A0A0V8ISZ3"/>
<organism evidence="1 2">
    <name type="scientific">Pseudarthrobacter enclensis</name>
    <dbReference type="NCBI Taxonomy" id="993070"/>
    <lineage>
        <taxon>Bacteria</taxon>
        <taxon>Bacillati</taxon>
        <taxon>Actinomycetota</taxon>
        <taxon>Actinomycetes</taxon>
        <taxon>Micrococcales</taxon>
        <taxon>Micrococcaceae</taxon>
        <taxon>Pseudarthrobacter</taxon>
    </lineage>
</organism>
<dbReference type="STRING" id="993070.AS031_07475"/>
<dbReference type="RefSeq" id="WP_058267485.1">
    <property type="nucleotide sequence ID" value="NZ_FMAZ01000002.1"/>
</dbReference>
<dbReference type="OrthoDB" id="7062584at2"/>
<keyword evidence="2" id="KW-1185">Reference proteome</keyword>
<proteinExistence type="predicted"/>
<dbReference type="InterPro" id="IPR012349">
    <property type="entry name" value="Split_barrel_FMN-bd"/>
</dbReference>
<comment type="caution">
    <text evidence="1">The sequence shown here is derived from an EMBL/GenBank/DDBJ whole genome shotgun (WGS) entry which is preliminary data.</text>
</comment>
<evidence type="ECO:0000313" key="2">
    <source>
        <dbReference type="Proteomes" id="UP000053199"/>
    </source>
</evidence>
<reference evidence="1 2" key="1">
    <citation type="journal article" date="2014" name="Arch. Microbiol.">
        <title>Arthrobacter enclensis sp. nov., isolated from sediment sample.</title>
        <authorList>
            <person name="Dastager S.G."/>
            <person name="Liu Q."/>
            <person name="Tang S.K."/>
            <person name="Krishnamurthi S."/>
            <person name="Lee J.C."/>
            <person name="Li W.J."/>
        </authorList>
    </citation>
    <scope>NUCLEOTIDE SEQUENCE [LARGE SCALE GENOMIC DNA]</scope>
    <source>
        <strain evidence="1 2">NIO-1008</strain>
    </source>
</reference>
<dbReference type="EMBL" id="LNQM01000002">
    <property type="protein sequence ID" value="KSU77895.1"/>
    <property type="molecule type" value="Genomic_DNA"/>
</dbReference>
<dbReference type="SUPFAM" id="SSF50475">
    <property type="entry name" value="FMN-binding split barrel"/>
    <property type="match status" value="1"/>
</dbReference>